<feature type="domain" description="Helicase C-terminal" evidence="3">
    <location>
        <begin position="1287"/>
        <end position="1377"/>
    </location>
</feature>
<dbReference type="PANTHER" id="PTHR41313">
    <property type="entry name" value="ADENINE-SPECIFIC METHYLTRANSFERASE"/>
    <property type="match status" value="1"/>
</dbReference>
<dbReference type="SMART" id="SM00490">
    <property type="entry name" value="HELICc"/>
    <property type="match status" value="1"/>
</dbReference>
<dbReference type="KEGG" id="otd:J1M35_10415"/>
<keyword evidence="1" id="KW-0175">Coiled coil</keyword>
<evidence type="ECO:0000259" key="3">
    <source>
        <dbReference type="SMART" id="SM00490"/>
    </source>
</evidence>
<protein>
    <submittedName>
        <fullName evidence="4">DEAD/DEAH box helicase</fullName>
    </submittedName>
</protein>
<keyword evidence="4" id="KW-0347">Helicase</keyword>
<dbReference type="InterPro" id="IPR001650">
    <property type="entry name" value="Helicase_C-like"/>
</dbReference>
<gene>
    <name evidence="4" type="ORF">J1M35_10415</name>
</gene>
<organism evidence="4 5">
    <name type="scientific">Ottowia testudinis</name>
    <dbReference type="NCBI Taxonomy" id="2816950"/>
    <lineage>
        <taxon>Bacteria</taxon>
        <taxon>Pseudomonadati</taxon>
        <taxon>Pseudomonadota</taxon>
        <taxon>Betaproteobacteria</taxon>
        <taxon>Burkholderiales</taxon>
        <taxon>Comamonadaceae</taxon>
        <taxon>Ottowia</taxon>
    </lineage>
</organism>
<reference evidence="4" key="1">
    <citation type="submission" date="2021-03" db="EMBL/GenBank/DDBJ databases">
        <title>Ottowia sp. 27C isolated from the cloaca of a Giant Asian pond turtle (Heosemys grandis).</title>
        <authorList>
            <person name="Spergser J."/>
            <person name="Busse H.-J."/>
        </authorList>
    </citation>
    <scope>NUCLEOTIDE SEQUENCE</scope>
    <source>
        <strain evidence="4">27C</strain>
    </source>
</reference>
<proteinExistence type="predicted"/>
<dbReference type="EMBL" id="CP071796">
    <property type="protein sequence ID" value="QTD43594.1"/>
    <property type="molecule type" value="Genomic_DNA"/>
</dbReference>
<dbReference type="PANTHER" id="PTHR41313:SF1">
    <property type="entry name" value="DNA METHYLASE ADENINE-SPECIFIC DOMAIN-CONTAINING PROTEIN"/>
    <property type="match status" value="1"/>
</dbReference>
<accession>A0A975H1B9</accession>
<evidence type="ECO:0000313" key="4">
    <source>
        <dbReference type="EMBL" id="QTD43594.1"/>
    </source>
</evidence>
<keyword evidence="4" id="KW-0547">Nucleotide-binding</keyword>
<dbReference type="InterPro" id="IPR052933">
    <property type="entry name" value="DNA_Protect_Modify"/>
</dbReference>
<keyword evidence="4" id="KW-0067">ATP-binding</keyword>
<name>A0A975H1B9_9BURK</name>
<keyword evidence="5" id="KW-1185">Reference proteome</keyword>
<dbReference type="Gene3D" id="3.40.50.300">
    <property type="entry name" value="P-loop containing nucleotide triphosphate hydrolases"/>
    <property type="match status" value="2"/>
</dbReference>
<sequence length="1672" mass="185143">MARKATIASASYWLPGFEPHAAPSNEPVDTLYRSTEETETPSIPAPIAAASRDEAVEVVTVRRQGWRLTVVESNGAVRETFPRLRPADLEGLGSAVAKFEANVRAIEILALIETGNRSPDKDERLAMVRYTGWGSLPAAFNLEGKDPAWSARARQLQSLLSEVDYESARASVNNSHYTSLDVIDSLWAAVRRLGFTGGRILEPAAGIGHFIGAMPEDLIAASQLTTVEIDRLSGRLLQALYTPAGVTVHLSPFEKSSFPDGWFDLVIGNVPFGNYKVPDASNRPYAGFSIHNYFIAGSLDLVRPGGLVVLITSSHTLESHSTAVRRHLASQAHLLGAIRLPKGAFAELAGTEVQTDALILRKREGAEPVEGDWIERFHAPDGLIDPSHHRPYMPVNAWYARHPEWVIGRLRMESNGYDEVPTAVYEGDLHTALAERIAMLPEGIYRPAKTAALVVHAPIPAEPGARPGTFRIRNGRLHRVDGGSLVDVHEQFNATQRARITGMCAIRDHARALLDAQLAEDGDEKLRPLRAMLNGTYDRYVAKYGYLSTRANALAFRRDPDYPLLLSLEHYDEETETARKAALFTQRTLRRVTAPTSADEPTAALAASMQWRGRVDPGYMAQLLSAPEEAVMAALAEAGHIFLDPLDETWKTADEYLSGNVKVKLDQARMGGPAYRRNAEALEKVQPEDLPSASIEVRLGAVWIPAADVEAFMQEALEIKDCKVRYSGEAGAWSIEYSEWSVRQSVKATQEFGTSRMHAVALVLCALNVQTPTVKDPVPDKDTYVVNSDETLAAREKLGLLKDRFAVWAFEDMARRERLCALYNRLFNATRPRTFDGSHLVLPGFSQCFKLHPQQPNAVWRIVQSGNTGLFHTVGAGKTAVCVIASMELRRLGFAAKPCHVVPNHMLQSYTAEFVRLYPQASVLMATKEDLEGDRRRELISRIATGDWDAVVITHASFERIKTSLEFTEGFIKEVIHDIELAVRAAKSEDRSNRIVKQLEKMKKSWAARLDKLSAQGKKDDLLTWEQLGIDWLFVDEAHLHKNLFRFSKMRVAGLPMASSERAFDLYLKTRYTMQLHGNRQRGVVFATATPVANTMAEIHTMQRYLQPKRLAELGLQQFDAWAATFGEAVTALEIAPDGSGYRMHTRFARFINVPELMSIFGEVADIQTAEMLKLPVPKLRGGKARIVACPPSPQLKAFVQTLVERASAIRSGHVKPDEDNMLAVTNDGRKAALDFRLIVPAAKFDTAGKVAACVREVHAIWQRTVEFRGAQLIFCDLSSPKGGRAFSVYEDLRMRLIDVGIPEQEIAFIHDADTDAQKAKLFKNVREGRIRVLLGSTQKMGIGTNVQDRLAAQHDLDAPWRPCDVEQREGRILRQGNMNEEVDIFRYVTEGSFDAYSWQTLETKARFIAQVMRGDRALRSVEDVALATLSYAEVKALASGNPLVIEKAGVDAEVAKLSTLHWVWRNQRYANEREVTELPLSIAALEKKLAAHEADLSRLEPQEMGSISVEIGKRRIVGPDSVGEALRAKVLATKEEAASAHTRVDRVIGRFGGFDLGIACASREHVPELYLAGNAVYNTTPYQTGPALVAGLLATLGSVEELADKARTLLQTRRKRLADLEVELGRPFEHELRLNTLRARQAELIEQLDLTKDEAGSHAADADADAALATA</sequence>
<evidence type="ECO:0000256" key="1">
    <source>
        <dbReference type="SAM" id="Coils"/>
    </source>
</evidence>
<dbReference type="InterPro" id="IPR014001">
    <property type="entry name" value="Helicase_ATP-bd"/>
</dbReference>
<dbReference type="InterPro" id="IPR027417">
    <property type="entry name" value="P-loop_NTPase"/>
</dbReference>
<dbReference type="GO" id="GO:0004386">
    <property type="term" value="F:helicase activity"/>
    <property type="evidence" value="ECO:0007669"/>
    <property type="project" value="UniProtKB-KW"/>
</dbReference>
<dbReference type="PRINTS" id="PR00507">
    <property type="entry name" value="N12N6MTFRASE"/>
</dbReference>
<feature type="coiled-coil region" evidence="1">
    <location>
        <begin position="1604"/>
        <end position="1655"/>
    </location>
</feature>
<dbReference type="SMART" id="SM00487">
    <property type="entry name" value="DEXDc"/>
    <property type="match status" value="1"/>
</dbReference>
<dbReference type="SUPFAM" id="SSF53335">
    <property type="entry name" value="S-adenosyl-L-methionine-dependent methyltransferases"/>
    <property type="match status" value="1"/>
</dbReference>
<dbReference type="RefSeq" id="WP_208007011.1">
    <property type="nucleotide sequence ID" value="NZ_CP071796.1"/>
</dbReference>
<keyword evidence="4" id="KW-0378">Hydrolase</keyword>
<dbReference type="InterPro" id="IPR029063">
    <property type="entry name" value="SAM-dependent_MTases_sf"/>
</dbReference>
<feature type="domain" description="Helicase ATP-binding" evidence="2">
    <location>
        <begin position="847"/>
        <end position="1119"/>
    </location>
</feature>
<dbReference type="SUPFAM" id="SSF52540">
    <property type="entry name" value="P-loop containing nucleoside triphosphate hydrolases"/>
    <property type="match status" value="2"/>
</dbReference>
<dbReference type="Proteomes" id="UP000663903">
    <property type="component" value="Chromosome"/>
</dbReference>
<evidence type="ECO:0000313" key="5">
    <source>
        <dbReference type="Proteomes" id="UP000663903"/>
    </source>
</evidence>
<evidence type="ECO:0000259" key="2">
    <source>
        <dbReference type="SMART" id="SM00487"/>
    </source>
</evidence>
<dbReference type="Gene3D" id="3.40.50.150">
    <property type="entry name" value="Vaccinia Virus protein VP39"/>
    <property type="match status" value="1"/>
</dbReference>